<dbReference type="PANTHER" id="PTHR24349">
    <property type="entry name" value="SERINE/THREONINE-PROTEIN KINASE"/>
    <property type="match status" value="1"/>
</dbReference>
<dbReference type="InterPro" id="IPR000719">
    <property type="entry name" value="Prot_kinase_dom"/>
</dbReference>
<dbReference type="SUPFAM" id="SSF56112">
    <property type="entry name" value="Protein kinase-like (PK-like)"/>
    <property type="match status" value="1"/>
</dbReference>
<dbReference type="Proteomes" id="UP000224567">
    <property type="component" value="Unassembled WGS sequence"/>
</dbReference>
<evidence type="ECO:0000256" key="1">
    <source>
        <dbReference type="ARBA" id="ARBA00005354"/>
    </source>
</evidence>
<keyword evidence="6" id="KW-0067">ATP-binding</keyword>
<dbReference type="AlphaFoldDB" id="A0A2G2VYI9"/>
<dbReference type="EMBL" id="MLFT02000009">
    <property type="protein sequence ID" value="PHT38038.1"/>
    <property type="molecule type" value="Genomic_DNA"/>
</dbReference>
<accession>A0A2G2VYI9</accession>
<keyword evidence="9" id="KW-1185">Reference proteome</keyword>
<evidence type="ECO:0000256" key="3">
    <source>
        <dbReference type="ARBA" id="ARBA00022679"/>
    </source>
</evidence>
<keyword evidence="2" id="KW-0723">Serine/threonine-protein kinase</keyword>
<feature type="domain" description="Protein kinase" evidence="7">
    <location>
        <begin position="1"/>
        <end position="78"/>
    </location>
</feature>
<evidence type="ECO:0000256" key="4">
    <source>
        <dbReference type="ARBA" id="ARBA00022741"/>
    </source>
</evidence>
<keyword evidence="3" id="KW-0808">Transferase</keyword>
<dbReference type="OrthoDB" id="9948461at2759"/>
<dbReference type="GO" id="GO:0005524">
    <property type="term" value="F:ATP binding"/>
    <property type="evidence" value="ECO:0007669"/>
    <property type="project" value="UniProtKB-KW"/>
</dbReference>
<sequence>MHHLAGHKNIVSIKGAYEDPLYVHIVMELCGGGQIFMDVVESPYYVALEVLLKNYGPEVDVWTIGVILYILLSGVPPF</sequence>
<protein>
    <submittedName>
        <fullName evidence="8">Calcium-dependent protein kinase 5</fullName>
    </submittedName>
</protein>
<dbReference type="Gene3D" id="1.10.510.10">
    <property type="entry name" value="Transferase(Phosphotransferase) domain 1"/>
    <property type="match status" value="1"/>
</dbReference>
<keyword evidence="5 8" id="KW-0418">Kinase</keyword>
<reference evidence="9" key="2">
    <citation type="journal article" date="2017" name="J. Anim. Genet.">
        <title>Multiple reference genome sequences of hot pepper reveal the massive evolution of plant disease resistance genes by retroduplication.</title>
        <authorList>
            <person name="Kim S."/>
            <person name="Park J."/>
            <person name="Yeom S.-I."/>
            <person name="Kim Y.-M."/>
            <person name="Seo E."/>
            <person name="Kim K.-T."/>
            <person name="Kim M.-S."/>
            <person name="Lee J.M."/>
            <person name="Cheong K."/>
            <person name="Shin H.-S."/>
            <person name="Kim S.-B."/>
            <person name="Han K."/>
            <person name="Lee J."/>
            <person name="Park M."/>
            <person name="Lee H.-A."/>
            <person name="Lee H.-Y."/>
            <person name="Lee Y."/>
            <person name="Oh S."/>
            <person name="Lee J.H."/>
            <person name="Choi E."/>
            <person name="Choi E."/>
            <person name="Lee S.E."/>
            <person name="Jeon J."/>
            <person name="Kim H."/>
            <person name="Choi G."/>
            <person name="Song H."/>
            <person name="Lee J."/>
            <person name="Lee S.-C."/>
            <person name="Kwon J.-K."/>
            <person name="Lee H.-Y."/>
            <person name="Koo N."/>
            <person name="Hong Y."/>
            <person name="Kim R.W."/>
            <person name="Kang W.-H."/>
            <person name="Huh J.H."/>
            <person name="Kang B.-C."/>
            <person name="Yang T.-J."/>
            <person name="Lee Y.-H."/>
            <person name="Bennetzen J.L."/>
            <person name="Choi D."/>
        </authorList>
    </citation>
    <scope>NUCLEOTIDE SEQUENCE [LARGE SCALE GENOMIC DNA]</scope>
    <source>
        <strain evidence="9">cv. PBC81</strain>
    </source>
</reference>
<dbReference type="GO" id="GO:0004674">
    <property type="term" value="F:protein serine/threonine kinase activity"/>
    <property type="evidence" value="ECO:0007669"/>
    <property type="project" value="UniProtKB-KW"/>
</dbReference>
<evidence type="ECO:0000256" key="6">
    <source>
        <dbReference type="ARBA" id="ARBA00022840"/>
    </source>
</evidence>
<reference evidence="8 9" key="1">
    <citation type="journal article" date="2017" name="Genome Biol.">
        <title>New reference genome sequences of hot pepper reveal the massive evolution of plant disease-resistance genes by retroduplication.</title>
        <authorList>
            <person name="Kim S."/>
            <person name="Park J."/>
            <person name="Yeom S.I."/>
            <person name="Kim Y.M."/>
            <person name="Seo E."/>
            <person name="Kim K.T."/>
            <person name="Kim M.S."/>
            <person name="Lee J.M."/>
            <person name="Cheong K."/>
            <person name="Shin H.S."/>
            <person name="Kim S.B."/>
            <person name="Han K."/>
            <person name="Lee J."/>
            <person name="Park M."/>
            <person name="Lee H.A."/>
            <person name="Lee H.Y."/>
            <person name="Lee Y."/>
            <person name="Oh S."/>
            <person name="Lee J.H."/>
            <person name="Choi E."/>
            <person name="Choi E."/>
            <person name="Lee S.E."/>
            <person name="Jeon J."/>
            <person name="Kim H."/>
            <person name="Choi G."/>
            <person name="Song H."/>
            <person name="Lee J."/>
            <person name="Lee S.C."/>
            <person name="Kwon J.K."/>
            <person name="Lee H.Y."/>
            <person name="Koo N."/>
            <person name="Hong Y."/>
            <person name="Kim R.W."/>
            <person name="Kang W.H."/>
            <person name="Huh J.H."/>
            <person name="Kang B.C."/>
            <person name="Yang T.J."/>
            <person name="Lee Y.H."/>
            <person name="Bennetzen J.L."/>
            <person name="Choi D."/>
        </authorList>
    </citation>
    <scope>NUCLEOTIDE SEQUENCE [LARGE SCALE GENOMIC DNA]</scope>
    <source>
        <strain evidence="9">cv. PBC81</strain>
    </source>
</reference>
<dbReference type="InterPro" id="IPR011009">
    <property type="entry name" value="Kinase-like_dom_sf"/>
</dbReference>
<dbReference type="Gene3D" id="3.30.200.20">
    <property type="entry name" value="Phosphorylase Kinase, domain 1"/>
    <property type="match status" value="1"/>
</dbReference>
<name>A0A2G2VYI9_CAPBA</name>
<evidence type="ECO:0000256" key="2">
    <source>
        <dbReference type="ARBA" id="ARBA00022527"/>
    </source>
</evidence>
<evidence type="ECO:0000259" key="7">
    <source>
        <dbReference type="PROSITE" id="PS50011"/>
    </source>
</evidence>
<gene>
    <name evidence="8" type="ORF">CQW23_21611</name>
</gene>
<evidence type="ECO:0000313" key="9">
    <source>
        <dbReference type="Proteomes" id="UP000224567"/>
    </source>
</evidence>
<keyword evidence="4" id="KW-0547">Nucleotide-binding</keyword>
<evidence type="ECO:0000313" key="8">
    <source>
        <dbReference type="EMBL" id="PHT38038.1"/>
    </source>
</evidence>
<dbReference type="Pfam" id="PF00069">
    <property type="entry name" value="Pkinase"/>
    <property type="match status" value="1"/>
</dbReference>
<dbReference type="PROSITE" id="PS50011">
    <property type="entry name" value="PROTEIN_KINASE_DOM"/>
    <property type="match status" value="1"/>
</dbReference>
<organism evidence="8 9">
    <name type="scientific">Capsicum baccatum</name>
    <name type="common">Peruvian pepper</name>
    <dbReference type="NCBI Taxonomy" id="33114"/>
    <lineage>
        <taxon>Eukaryota</taxon>
        <taxon>Viridiplantae</taxon>
        <taxon>Streptophyta</taxon>
        <taxon>Embryophyta</taxon>
        <taxon>Tracheophyta</taxon>
        <taxon>Spermatophyta</taxon>
        <taxon>Magnoliopsida</taxon>
        <taxon>eudicotyledons</taxon>
        <taxon>Gunneridae</taxon>
        <taxon>Pentapetalae</taxon>
        <taxon>asterids</taxon>
        <taxon>lamiids</taxon>
        <taxon>Solanales</taxon>
        <taxon>Solanaceae</taxon>
        <taxon>Solanoideae</taxon>
        <taxon>Capsiceae</taxon>
        <taxon>Capsicum</taxon>
    </lineage>
</organism>
<comment type="similarity">
    <text evidence="1">Belongs to the protein kinase superfamily. CAMK Ser/Thr protein kinase family. CaMK subfamily.</text>
</comment>
<dbReference type="InterPro" id="IPR050205">
    <property type="entry name" value="CDPK_Ser/Thr_kinases"/>
</dbReference>
<dbReference type="STRING" id="33114.A0A2G2VYI9"/>
<proteinExistence type="inferred from homology"/>
<comment type="caution">
    <text evidence="8">The sequence shown here is derived from an EMBL/GenBank/DDBJ whole genome shotgun (WGS) entry which is preliminary data.</text>
</comment>
<evidence type="ECO:0000256" key="5">
    <source>
        <dbReference type="ARBA" id="ARBA00022777"/>
    </source>
</evidence>